<sequence length="452" mass="51966">MSSKVNNEALIYVVGNDIPINKNEINFVYVNSIEELALETPAICILSLSPKDQNNALLYLHTHLPIWNGLLYVLQESLLSPYLSDGIWNPFNYQDRWVLHQEKLALIQKEPADKLLAWLWLAPHRRLSPICQSDQQAIYNYPLFNCYSKVEDSPYHYFQLADKMGYLEKEKTLDKIRLCPSCNSGHLNYIETCPACKSTNIDEIISLHCFTCGHIDKEESFTKKEKLECSNCFTKLRHIGVDYDRPLERYHCGDCHLSFSESVVRVRCLSCFVVNEVNDLVVRPIHEFKIGEQVSNLMMYGRRAVEQELTLNGLIDKTSFHNLLVWINKLALRHEQSHVLLGVKVSGIENYTHQFGEIKRLQLIDTISNNFNGILRDTDICCQYDNEILLLLMPMTPTDSSPIIEHKIKGIADSIESDLIDLNVYIWSLPDKQLHNNASGWLATHFEAIAHG</sequence>
<feature type="domain" description="Thaumarchaeal output" evidence="1">
    <location>
        <begin position="106"/>
        <end position="290"/>
    </location>
</feature>
<reference evidence="2 3" key="1">
    <citation type="submission" date="2016-06" db="EMBL/GenBank/DDBJ databases">
        <authorList>
            <person name="Kjaerup R.B."/>
            <person name="Dalgaard T.S."/>
            <person name="Juul-Madsen H.R."/>
        </authorList>
    </citation>
    <scope>NUCLEOTIDE SEQUENCE [LARGE SCALE GENOMIC DNA]</scope>
    <source>
        <strain evidence="2 3">1S159</strain>
    </source>
</reference>
<dbReference type="InterPro" id="IPR040572">
    <property type="entry name" value="TackOD1"/>
</dbReference>
<dbReference type="Pfam" id="PF18551">
    <property type="entry name" value="TackOD1"/>
    <property type="match status" value="1"/>
</dbReference>
<dbReference type="Proteomes" id="UP000093523">
    <property type="component" value="Unassembled WGS sequence"/>
</dbReference>
<evidence type="ECO:0000259" key="1">
    <source>
        <dbReference type="Pfam" id="PF18551"/>
    </source>
</evidence>
<dbReference type="AlphaFoldDB" id="A0A1B9NTM4"/>
<evidence type="ECO:0000313" key="2">
    <source>
        <dbReference type="EMBL" id="OCH17064.1"/>
    </source>
</evidence>
<proteinExistence type="predicted"/>
<evidence type="ECO:0000313" key="3">
    <source>
        <dbReference type="Proteomes" id="UP000093523"/>
    </source>
</evidence>
<dbReference type="EMBL" id="MAJU01000031">
    <property type="protein sequence ID" value="OCH17064.1"/>
    <property type="molecule type" value="Genomic_DNA"/>
</dbReference>
<gene>
    <name evidence="2" type="ORF">A6E04_19625</name>
</gene>
<organism evidence="2 3">
    <name type="scientific">Aliivibrio logei</name>
    <name type="common">Vibrio logei</name>
    <dbReference type="NCBI Taxonomy" id="688"/>
    <lineage>
        <taxon>Bacteria</taxon>
        <taxon>Pseudomonadati</taxon>
        <taxon>Pseudomonadota</taxon>
        <taxon>Gammaproteobacteria</taxon>
        <taxon>Vibrionales</taxon>
        <taxon>Vibrionaceae</taxon>
        <taxon>Aliivibrio</taxon>
    </lineage>
</organism>
<dbReference type="OrthoDB" id="8432393at2"/>
<accession>A0A1B9NTM4</accession>
<name>A0A1B9NTM4_ALILO</name>
<dbReference type="RefSeq" id="WP_065612170.1">
    <property type="nucleotide sequence ID" value="NZ_CAWMPN010000031.1"/>
</dbReference>
<comment type="caution">
    <text evidence="2">The sequence shown here is derived from an EMBL/GenBank/DDBJ whole genome shotgun (WGS) entry which is preliminary data.</text>
</comment>
<dbReference type="STRING" id="688.A6E04_19625"/>
<protein>
    <recommendedName>
        <fullName evidence="1">Thaumarchaeal output domain-containing protein</fullName>
    </recommendedName>
</protein>